<proteinExistence type="predicted"/>
<dbReference type="Proteomes" id="UP000278907">
    <property type="component" value="Unassembled WGS sequence"/>
</dbReference>
<protein>
    <submittedName>
        <fullName evidence="1">Uncharacterized protein</fullName>
    </submittedName>
</protein>
<keyword evidence="2" id="KW-1185">Reference proteome</keyword>
<accession>A0ABX9QT58</accession>
<reference evidence="1 2" key="1">
    <citation type="submission" date="2018-09" db="EMBL/GenBank/DDBJ databases">
        <authorList>
            <person name="Livingstone P.G."/>
            <person name="Whitworth D.E."/>
        </authorList>
    </citation>
    <scope>NUCLEOTIDE SEQUENCE [LARGE SCALE GENOMIC DNA]</scope>
    <source>
        <strain evidence="1 2">CA031B</strain>
    </source>
</reference>
<comment type="caution">
    <text evidence="1">The sequence shown here is derived from an EMBL/GenBank/DDBJ whole genome shotgun (WGS) entry which is preliminary data.</text>
</comment>
<evidence type="ECO:0000313" key="1">
    <source>
        <dbReference type="EMBL" id="RKI17773.1"/>
    </source>
</evidence>
<gene>
    <name evidence="1" type="ORF">D7Y13_00360</name>
</gene>
<dbReference type="EMBL" id="RAWI01000001">
    <property type="protein sequence ID" value="RKI17773.1"/>
    <property type="molecule type" value="Genomic_DNA"/>
</dbReference>
<organism evidence="1 2">
    <name type="scientific">Corallococcus praedator</name>
    <dbReference type="NCBI Taxonomy" id="2316724"/>
    <lineage>
        <taxon>Bacteria</taxon>
        <taxon>Pseudomonadati</taxon>
        <taxon>Myxococcota</taxon>
        <taxon>Myxococcia</taxon>
        <taxon>Myxococcales</taxon>
        <taxon>Cystobacterineae</taxon>
        <taxon>Myxococcaceae</taxon>
        <taxon>Corallococcus</taxon>
    </lineage>
</organism>
<evidence type="ECO:0000313" key="2">
    <source>
        <dbReference type="Proteomes" id="UP000278907"/>
    </source>
</evidence>
<sequence>MPMLACSDMPAVRHLQRAVSTTLALTLVGCGSATVGAVGNLATAKWVSPPFPRPEGGQLRTTIYYGPWHCSAAFMSRCEARCAAQGHALMGCIWLADFKGDWQGRFLLRPVGSG</sequence>
<name>A0ABX9QT58_9BACT</name>